<feature type="transmembrane region" description="Helical" evidence="7">
    <location>
        <begin position="42"/>
        <end position="65"/>
    </location>
</feature>
<feature type="transmembrane region" description="Helical" evidence="7">
    <location>
        <begin position="196"/>
        <end position="216"/>
    </location>
</feature>
<organism evidence="8 9">
    <name type="scientific">Penicillium cataractarum</name>
    <dbReference type="NCBI Taxonomy" id="2100454"/>
    <lineage>
        <taxon>Eukaryota</taxon>
        <taxon>Fungi</taxon>
        <taxon>Dikarya</taxon>
        <taxon>Ascomycota</taxon>
        <taxon>Pezizomycotina</taxon>
        <taxon>Eurotiomycetes</taxon>
        <taxon>Eurotiomycetidae</taxon>
        <taxon>Eurotiales</taxon>
        <taxon>Aspergillaceae</taxon>
        <taxon>Penicillium</taxon>
    </lineage>
</organism>
<evidence type="ECO:0000256" key="3">
    <source>
        <dbReference type="ARBA" id="ARBA00022692"/>
    </source>
</evidence>
<feature type="region of interest" description="Disordered" evidence="6">
    <location>
        <begin position="1"/>
        <end position="35"/>
    </location>
</feature>
<dbReference type="GO" id="GO:0022857">
    <property type="term" value="F:transmembrane transporter activity"/>
    <property type="evidence" value="ECO:0007669"/>
    <property type="project" value="InterPro"/>
</dbReference>
<dbReference type="EMBL" id="JAPZBS010000009">
    <property type="protein sequence ID" value="KAJ5358731.1"/>
    <property type="molecule type" value="Genomic_DNA"/>
</dbReference>
<feature type="compositionally biased region" description="Polar residues" evidence="6">
    <location>
        <begin position="17"/>
        <end position="31"/>
    </location>
</feature>
<dbReference type="AlphaFoldDB" id="A0A9W9REQ4"/>
<dbReference type="Gene3D" id="1.20.1740.10">
    <property type="entry name" value="Amino acid/polyamine transporter I"/>
    <property type="match status" value="1"/>
</dbReference>
<evidence type="ECO:0000313" key="8">
    <source>
        <dbReference type="EMBL" id="KAJ5358731.1"/>
    </source>
</evidence>
<evidence type="ECO:0000256" key="7">
    <source>
        <dbReference type="SAM" id="Phobius"/>
    </source>
</evidence>
<name>A0A9W9REQ4_9EURO</name>
<reference evidence="8" key="1">
    <citation type="submission" date="2022-11" db="EMBL/GenBank/DDBJ databases">
        <authorList>
            <person name="Petersen C."/>
        </authorList>
    </citation>
    <scope>NUCLEOTIDE SEQUENCE</scope>
    <source>
        <strain evidence="8">IBT 29864</strain>
    </source>
</reference>
<keyword evidence="4 7" id="KW-1133">Transmembrane helix</keyword>
<keyword evidence="9" id="KW-1185">Reference proteome</keyword>
<accession>A0A9W9REQ4</accession>
<feature type="transmembrane region" description="Helical" evidence="7">
    <location>
        <begin position="408"/>
        <end position="429"/>
    </location>
</feature>
<feature type="transmembrane region" description="Helical" evidence="7">
    <location>
        <begin position="478"/>
        <end position="499"/>
    </location>
</feature>
<feature type="transmembrane region" description="Helical" evidence="7">
    <location>
        <begin position="277"/>
        <end position="296"/>
    </location>
</feature>
<proteinExistence type="predicted"/>
<dbReference type="PIRSF" id="PIRSF006060">
    <property type="entry name" value="AA_transporter"/>
    <property type="match status" value="1"/>
</dbReference>
<feature type="transmembrane region" description="Helical" evidence="7">
    <location>
        <begin position="450"/>
        <end position="472"/>
    </location>
</feature>
<feature type="transmembrane region" description="Helical" evidence="7">
    <location>
        <begin position="236"/>
        <end position="257"/>
    </location>
</feature>
<protein>
    <submittedName>
        <fullName evidence="8">Uncharacterized protein</fullName>
    </submittedName>
</protein>
<feature type="compositionally biased region" description="Basic and acidic residues" evidence="6">
    <location>
        <begin position="1"/>
        <end position="12"/>
    </location>
</feature>
<dbReference type="OrthoDB" id="2417308at2759"/>
<feature type="transmembrane region" description="Helical" evidence="7">
    <location>
        <begin position="170"/>
        <end position="189"/>
    </location>
</feature>
<evidence type="ECO:0000256" key="6">
    <source>
        <dbReference type="SAM" id="MobiDB-lite"/>
    </source>
</evidence>
<dbReference type="GO" id="GO:0016020">
    <property type="term" value="C:membrane"/>
    <property type="evidence" value="ECO:0007669"/>
    <property type="project" value="UniProtKB-SubCell"/>
</dbReference>
<keyword evidence="5 7" id="KW-0472">Membrane</keyword>
<evidence type="ECO:0000256" key="2">
    <source>
        <dbReference type="ARBA" id="ARBA00022448"/>
    </source>
</evidence>
<keyword evidence="2" id="KW-0813">Transport</keyword>
<dbReference type="InterPro" id="IPR002293">
    <property type="entry name" value="AA/rel_permease1"/>
</dbReference>
<dbReference type="PANTHER" id="PTHR45649">
    <property type="entry name" value="AMINO-ACID PERMEASE BAT1"/>
    <property type="match status" value="1"/>
</dbReference>
<dbReference type="Proteomes" id="UP001147782">
    <property type="component" value="Unassembled WGS sequence"/>
</dbReference>
<reference evidence="8" key="2">
    <citation type="journal article" date="2023" name="IMA Fungus">
        <title>Comparative genomic study of the Penicillium genus elucidates a diverse pangenome and 15 lateral gene transfer events.</title>
        <authorList>
            <person name="Petersen C."/>
            <person name="Sorensen T."/>
            <person name="Nielsen M.R."/>
            <person name="Sondergaard T.E."/>
            <person name="Sorensen J.L."/>
            <person name="Fitzpatrick D.A."/>
            <person name="Frisvad J.C."/>
            <person name="Nielsen K.L."/>
        </authorList>
    </citation>
    <scope>NUCLEOTIDE SEQUENCE</scope>
    <source>
        <strain evidence="8">IBT 29864</strain>
    </source>
</reference>
<feature type="transmembrane region" description="Helical" evidence="7">
    <location>
        <begin position="77"/>
        <end position="102"/>
    </location>
</feature>
<evidence type="ECO:0000313" key="9">
    <source>
        <dbReference type="Proteomes" id="UP001147782"/>
    </source>
</evidence>
<dbReference type="PANTHER" id="PTHR45649:SF16">
    <property type="entry name" value="7-KETO 8-AMINOPELARGONIC ACID TRANSPORTER"/>
    <property type="match status" value="1"/>
</dbReference>
<evidence type="ECO:0000256" key="4">
    <source>
        <dbReference type="ARBA" id="ARBA00022989"/>
    </source>
</evidence>
<dbReference type="Pfam" id="PF13520">
    <property type="entry name" value="AA_permease_2"/>
    <property type="match status" value="1"/>
</dbReference>
<feature type="transmembrane region" description="Helical" evidence="7">
    <location>
        <begin position="379"/>
        <end position="402"/>
    </location>
</feature>
<gene>
    <name evidence="8" type="ORF">N7496_011144</name>
</gene>
<sequence>MDFSKDEAEKSAGLKALSSSDQFETAPTNESRQGEVKPKTHFSLLGAIGIQYSLTSAPLAIGFYLSMVIGLGGSPAYFWGFILMGFFQVFVCLAVCELASAIPHSAGPAYWVIALAGSKYERSLGYVMGWLSNAGWFFITSASVLYPAQLTMSLVEATHPDFVAYPWQTYLLYVAFALVFLTLNMPVIFKALNWTLIVACFAINITALYILIGLLVRVQTKQPAHFVFLDYVNESGWTDGTVFFVALLPSYACLASFDNATHLTDEMENPRKQVPQVIIGSFLMSFVTGVAMILVYEFCNVNPTSLLTPLGGQPLMQLMVNGFRSNGMAIFGMVLIILCVSVAGLASLISWSRLYWSFSCEGLLPFSCTMSKLSSRDSLPLNALFFNTLLTLLIGLISIGSYTAMNALLGAANLCLISVIMTSLVLALIRGRKTFDDARWLNLGGWAGDMVFGIAILWSLFMAIMLCFPLYLPVTLTYMNWSCVVFAGVLAISGIYWAAIFRRQAPLIHDHHADYSPKMQAVQDEGSTKN</sequence>
<keyword evidence="3 7" id="KW-0812">Transmembrane</keyword>
<dbReference type="RefSeq" id="XP_056550017.1">
    <property type="nucleotide sequence ID" value="XM_056704057.1"/>
</dbReference>
<dbReference type="GeneID" id="81443236"/>
<feature type="transmembrane region" description="Helical" evidence="7">
    <location>
        <begin position="328"/>
        <end position="349"/>
    </location>
</feature>
<comment type="caution">
    <text evidence="8">The sequence shown here is derived from an EMBL/GenBank/DDBJ whole genome shotgun (WGS) entry which is preliminary data.</text>
</comment>
<evidence type="ECO:0000256" key="1">
    <source>
        <dbReference type="ARBA" id="ARBA00004141"/>
    </source>
</evidence>
<feature type="transmembrane region" description="Helical" evidence="7">
    <location>
        <begin position="123"/>
        <end position="146"/>
    </location>
</feature>
<comment type="subcellular location">
    <subcellularLocation>
        <location evidence="1">Membrane</location>
        <topology evidence="1">Multi-pass membrane protein</topology>
    </subcellularLocation>
</comment>
<evidence type="ECO:0000256" key="5">
    <source>
        <dbReference type="ARBA" id="ARBA00023136"/>
    </source>
</evidence>